<dbReference type="GO" id="GO:0019843">
    <property type="term" value="F:rRNA binding"/>
    <property type="evidence" value="ECO:0007669"/>
    <property type="project" value="UniProtKB-UniRule"/>
</dbReference>
<keyword evidence="3 4" id="KW-0687">Ribonucleoprotein</keyword>
<dbReference type="EMBL" id="PSPG01000008">
    <property type="protein sequence ID" value="PXF21438.1"/>
    <property type="molecule type" value="Genomic_DNA"/>
</dbReference>
<keyword evidence="4" id="KW-0699">rRNA-binding</keyword>
<dbReference type="HAMAP" id="MF_01310">
    <property type="entry name" value="Ribosomal_uS11"/>
    <property type="match status" value="1"/>
</dbReference>
<evidence type="ECO:0000256" key="3">
    <source>
        <dbReference type="ARBA" id="ARBA00023274"/>
    </source>
</evidence>
<dbReference type="Gene3D" id="3.30.420.80">
    <property type="entry name" value="Ribosomal protein S11"/>
    <property type="match status" value="1"/>
</dbReference>
<evidence type="ECO:0000256" key="2">
    <source>
        <dbReference type="ARBA" id="ARBA00022980"/>
    </source>
</evidence>
<dbReference type="InterPro" id="IPR036967">
    <property type="entry name" value="Ribosomal_uS11_sf"/>
</dbReference>
<sequence length="126" mass="13056">MSRKAILHIFTTHNNVLITATDLTGAETICKVSGGMVTKGGSDSGSGFASTRAAERIAEMLAEKGFDQVIVKYRGAGGNRSHSAPGATAAIRALTRAGVTITRIEDVTPIATDGTKGKGGRRGRRV</sequence>
<reference evidence="6 7" key="1">
    <citation type="journal article" date="2015" name="Nat. Commun.">
        <title>Genomic and transcriptomic evidence for scavenging of diverse organic compounds by widespread deep-sea archaea.</title>
        <authorList>
            <person name="Li M."/>
            <person name="Baker B.J."/>
            <person name="Anantharaman K."/>
            <person name="Jain S."/>
            <person name="Breier J.A."/>
            <person name="Dick G.J."/>
        </authorList>
    </citation>
    <scope>NUCLEOTIDE SEQUENCE [LARGE SCALE GENOMIC DNA]</scope>
    <source>
        <strain evidence="6">Cayman_51_deep</strain>
    </source>
</reference>
<organism evidence="6 7">
    <name type="scientific">Candidatus Thalassarchaeum betae</name>
    <dbReference type="NCBI Taxonomy" id="2599289"/>
    <lineage>
        <taxon>Archaea</taxon>
        <taxon>Methanobacteriati</taxon>
        <taxon>Thermoplasmatota</taxon>
        <taxon>Candidatus Poseidoniia</taxon>
        <taxon>Candidatus Poseidoniales</taxon>
        <taxon>Candidatus Thalassarchaeaceae</taxon>
        <taxon>Candidatus Thalassarchaeum</taxon>
    </lineage>
</organism>
<comment type="subunit">
    <text evidence="4">Part of the 30S ribosomal subunit.</text>
</comment>
<dbReference type="AlphaFoldDB" id="A0A2V3HQL2"/>
<protein>
    <recommendedName>
        <fullName evidence="4">Small ribosomal subunit protein uS11</fullName>
    </recommendedName>
</protein>
<name>A0A2V3HQL2_9ARCH</name>
<dbReference type="PIRSF" id="PIRSF002131">
    <property type="entry name" value="Ribosomal_S11"/>
    <property type="match status" value="1"/>
</dbReference>
<comment type="function">
    <text evidence="4">Located on the platform of the 30S subunit.</text>
</comment>
<dbReference type="InterPro" id="IPR001971">
    <property type="entry name" value="Ribosomal_uS11"/>
</dbReference>
<dbReference type="GO" id="GO:0005840">
    <property type="term" value="C:ribosome"/>
    <property type="evidence" value="ECO:0007669"/>
    <property type="project" value="UniProtKB-KW"/>
</dbReference>
<evidence type="ECO:0000256" key="5">
    <source>
        <dbReference type="RuleBase" id="RU003629"/>
    </source>
</evidence>
<comment type="caution">
    <text evidence="6">The sequence shown here is derived from an EMBL/GenBank/DDBJ whole genome shotgun (WGS) entry which is preliminary data.</text>
</comment>
<comment type="similarity">
    <text evidence="1 4 5">Belongs to the universal ribosomal protein uS11 family.</text>
</comment>
<evidence type="ECO:0000256" key="1">
    <source>
        <dbReference type="ARBA" id="ARBA00006194"/>
    </source>
</evidence>
<keyword evidence="4" id="KW-0694">RNA-binding</keyword>
<proteinExistence type="inferred from homology"/>
<dbReference type="GO" id="GO:1990904">
    <property type="term" value="C:ribonucleoprotein complex"/>
    <property type="evidence" value="ECO:0007669"/>
    <property type="project" value="UniProtKB-KW"/>
</dbReference>
<dbReference type="Pfam" id="PF00411">
    <property type="entry name" value="Ribosomal_S11"/>
    <property type="match status" value="1"/>
</dbReference>
<dbReference type="GO" id="GO:0003735">
    <property type="term" value="F:structural constituent of ribosome"/>
    <property type="evidence" value="ECO:0007669"/>
    <property type="project" value="InterPro"/>
</dbReference>
<evidence type="ECO:0000256" key="4">
    <source>
        <dbReference type="HAMAP-Rule" id="MF_01310"/>
    </source>
</evidence>
<dbReference type="Proteomes" id="UP000248161">
    <property type="component" value="Unassembled WGS sequence"/>
</dbReference>
<dbReference type="GO" id="GO:0006412">
    <property type="term" value="P:translation"/>
    <property type="evidence" value="ECO:0007669"/>
    <property type="project" value="UniProtKB-UniRule"/>
</dbReference>
<evidence type="ECO:0000313" key="7">
    <source>
        <dbReference type="Proteomes" id="UP000248161"/>
    </source>
</evidence>
<dbReference type="PANTHER" id="PTHR11759">
    <property type="entry name" value="40S RIBOSOMAL PROTEIN S14/30S RIBOSOMAL PROTEIN S11"/>
    <property type="match status" value="1"/>
</dbReference>
<accession>A0A2V3HQL2</accession>
<gene>
    <name evidence="6" type="primary">rpsK</name>
    <name evidence="4" type="synonym">rps11</name>
    <name evidence="6" type="ORF">CXX69_04330</name>
</gene>
<dbReference type="PROSITE" id="PS00054">
    <property type="entry name" value="RIBOSOMAL_S11"/>
    <property type="match status" value="1"/>
</dbReference>
<keyword evidence="2 4" id="KW-0689">Ribosomal protein</keyword>
<dbReference type="InterPro" id="IPR018102">
    <property type="entry name" value="Ribosomal_uS11_CS"/>
</dbReference>
<dbReference type="SUPFAM" id="SSF53137">
    <property type="entry name" value="Translational machinery components"/>
    <property type="match status" value="1"/>
</dbReference>
<evidence type="ECO:0000313" key="6">
    <source>
        <dbReference type="EMBL" id="PXF21438.1"/>
    </source>
</evidence>